<dbReference type="Pfam" id="PF00005">
    <property type="entry name" value="ABC_tran"/>
    <property type="match status" value="1"/>
</dbReference>
<evidence type="ECO:0000313" key="13">
    <source>
        <dbReference type="Proteomes" id="UP000317046"/>
    </source>
</evidence>
<comment type="subcellular location">
    <subcellularLocation>
        <location evidence="1">Cell membrane</location>
        <topology evidence="1">Peripheral membrane protein</topology>
        <orientation evidence="1">Cytoplasmic side</orientation>
    </subcellularLocation>
</comment>
<dbReference type="SUPFAM" id="SSF52540">
    <property type="entry name" value="P-loop containing nucleoside triphosphate hydrolases"/>
    <property type="match status" value="1"/>
</dbReference>
<dbReference type="GO" id="GO:0005524">
    <property type="term" value="F:ATP binding"/>
    <property type="evidence" value="ECO:0007669"/>
    <property type="project" value="UniProtKB-KW"/>
</dbReference>
<evidence type="ECO:0000256" key="6">
    <source>
        <dbReference type="ARBA" id="ARBA00022967"/>
    </source>
</evidence>
<keyword evidence="2" id="KW-0813">Transport</keyword>
<evidence type="ECO:0000313" key="12">
    <source>
        <dbReference type="EMBL" id="GEA86646.1"/>
    </source>
</evidence>
<keyword evidence="6" id="KW-1278">Translocase</keyword>
<evidence type="ECO:0000256" key="4">
    <source>
        <dbReference type="ARBA" id="ARBA00022741"/>
    </source>
</evidence>
<gene>
    <name evidence="12" type="ORF">CCE01nite_05950</name>
</gene>
<keyword evidence="13" id="KW-1185">Reference proteome</keyword>
<dbReference type="InterPro" id="IPR005894">
    <property type="entry name" value="DrrA"/>
</dbReference>
<dbReference type="GO" id="GO:0046677">
    <property type="term" value="P:response to antibiotic"/>
    <property type="evidence" value="ECO:0007669"/>
    <property type="project" value="UniProtKB-KW"/>
</dbReference>
<dbReference type="NCBIfam" id="TIGR01188">
    <property type="entry name" value="drrA"/>
    <property type="match status" value="1"/>
</dbReference>
<evidence type="ECO:0000256" key="8">
    <source>
        <dbReference type="ARBA" id="ARBA00023251"/>
    </source>
</evidence>
<dbReference type="GO" id="GO:1900753">
    <property type="term" value="P:doxorubicin transport"/>
    <property type="evidence" value="ECO:0007669"/>
    <property type="project" value="InterPro"/>
</dbReference>
<dbReference type="Pfam" id="PF13732">
    <property type="entry name" value="DrrA1-3_C"/>
    <property type="match status" value="1"/>
</dbReference>
<dbReference type="GO" id="GO:0016887">
    <property type="term" value="F:ATP hydrolysis activity"/>
    <property type="evidence" value="ECO:0007669"/>
    <property type="project" value="InterPro"/>
</dbReference>
<keyword evidence="4" id="KW-0547">Nucleotide-binding</keyword>
<proteinExistence type="inferred from homology"/>
<dbReference type="InterPro" id="IPR027417">
    <property type="entry name" value="P-loop_NTPase"/>
</dbReference>
<feature type="compositionally biased region" description="Low complexity" evidence="10">
    <location>
        <begin position="327"/>
        <end position="338"/>
    </location>
</feature>
<dbReference type="PROSITE" id="PS00211">
    <property type="entry name" value="ABC_TRANSPORTER_1"/>
    <property type="match status" value="1"/>
</dbReference>
<comment type="caution">
    <text evidence="12">The sequence shown here is derived from an EMBL/GenBank/DDBJ whole genome shotgun (WGS) entry which is preliminary data.</text>
</comment>
<keyword evidence="3" id="KW-1003">Cell membrane</keyword>
<keyword evidence="5 12" id="KW-0067">ATP-binding</keyword>
<dbReference type="Gene3D" id="3.40.50.300">
    <property type="entry name" value="P-loop containing nucleotide triphosphate hydrolases"/>
    <property type="match status" value="1"/>
</dbReference>
<evidence type="ECO:0000256" key="9">
    <source>
        <dbReference type="ARBA" id="ARBA00049985"/>
    </source>
</evidence>
<dbReference type="PROSITE" id="PS50893">
    <property type="entry name" value="ABC_TRANSPORTER_2"/>
    <property type="match status" value="1"/>
</dbReference>
<evidence type="ECO:0000256" key="10">
    <source>
        <dbReference type="SAM" id="MobiDB-lite"/>
    </source>
</evidence>
<dbReference type="Proteomes" id="UP000317046">
    <property type="component" value="Unassembled WGS sequence"/>
</dbReference>
<dbReference type="AlphaFoldDB" id="A0A4Y3KSU0"/>
<dbReference type="InterPro" id="IPR025302">
    <property type="entry name" value="DrrA1/2-like_C"/>
</dbReference>
<protein>
    <submittedName>
        <fullName evidence="12">Daunorubicin resistance protein DrrA family ABC transporter ATP-binding protein</fullName>
    </submittedName>
</protein>
<dbReference type="InterPro" id="IPR050763">
    <property type="entry name" value="ABC_transporter_ATP-binding"/>
</dbReference>
<dbReference type="PANTHER" id="PTHR42711">
    <property type="entry name" value="ABC TRANSPORTER ATP-BINDING PROTEIN"/>
    <property type="match status" value="1"/>
</dbReference>
<dbReference type="InterPro" id="IPR017871">
    <property type="entry name" value="ABC_transporter-like_CS"/>
</dbReference>
<dbReference type="GO" id="GO:0043215">
    <property type="term" value="P:daunorubicin transport"/>
    <property type="evidence" value="ECO:0007669"/>
    <property type="project" value="InterPro"/>
</dbReference>
<sequence length="344" mass="35669">MTASSRPALEAGSLVKTYPGGRGKPPVVALDGLTFQVAAGTVFGLLGPNGAGKSTTVKILATLARPDSGTARVAGLDVAREPAAARRVLGFVSQKQVSDPMDTGAENLVLAGRLHGLSARDARARAEELLGRFGLTDAAGRRVSTYSGGMARKLDVAIGLMNRPQVLFLDEPTTGLDPEARAEMWSEIERMSGHEGMTVLLTTHYLEEADRLADRLAIVDHGRVVTEGTADELKSGLRGDAVHVEVDRRDAVGHALAALGRVAALRDLVADGQAVRARSDDGAAALPPVLAALDAAGVEVRSATVSRPSLDDVYLRHTGRSFASAGTTPAPATPAPATLEGAAR</sequence>
<evidence type="ECO:0000256" key="1">
    <source>
        <dbReference type="ARBA" id="ARBA00004413"/>
    </source>
</evidence>
<evidence type="ECO:0000256" key="3">
    <source>
        <dbReference type="ARBA" id="ARBA00022475"/>
    </source>
</evidence>
<evidence type="ECO:0000256" key="7">
    <source>
        <dbReference type="ARBA" id="ARBA00023136"/>
    </source>
</evidence>
<reference evidence="12" key="1">
    <citation type="submission" date="2019-06" db="EMBL/GenBank/DDBJ databases">
        <title>Whole genome shotgun sequence of Cellulomonas cellasea NBRC 3753.</title>
        <authorList>
            <person name="Hosoyama A."/>
            <person name="Uohara A."/>
            <person name="Ohji S."/>
            <person name="Ichikawa N."/>
        </authorList>
    </citation>
    <scope>NUCLEOTIDE SEQUENCE [LARGE SCALE GENOMIC DNA]</scope>
    <source>
        <strain evidence="12">NBRC 3753</strain>
    </source>
</reference>
<keyword evidence="8" id="KW-0046">Antibiotic resistance</keyword>
<feature type="region of interest" description="Disordered" evidence="10">
    <location>
        <begin position="322"/>
        <end position="344"/>
    </location>
</feature>
<dbReference type="RefSeq" id="WP_141371958.1">
    <property type="nucleotide sequence ID" value="NZ_BJLR01000007.1"/>
</dbReference>
<feature type="domain" description="ABC transporter" evidence="11">
    <location>
        <begin position="9"/>
        <end position="246"/>
    </location>
</feature>
<accession>A0A4Y3KSU0</accession>
<dbReference type="GO" id="GO:0005886">
    <property type="term" value="C:plasma membrane"/>
    <property type="evidence" value="ECO:0007669"/>
    <property type="project" value="UniProtKB-SubCell"/>
</dbReference>
<dbReference type="PANTHER" id="PTHR42711:SF19">
    <property type="entry name" value="DOXORUBICIN RESISTANCE ATP-BINDING PROTEIN DRRA"/>
    <property type="match status" value="1"/>
</dbReference>
<evidence type="ECO:0000256" key="2">
    <source>
        <dbReference type="ARBA" id="ARBA00022448"/>
    </source>
</evidence>
<comment type="similarity">
    <text evidence="9">Belongs to the ABC transporter superfamily. Drug exporter-1 (DrugE1) (TC 3.A.1.105) family.</text>
</comment>
<dbReference type="InterPro" id="IPR003439">
    <property type="entry name" value="ABC_transporter-like_ATP-bd"/>
</dbReference>
<evidence type="ECO:0000256" key="5">
    <source>
        <dbReference type="ARBA" id="ARBA00022840"/>
    </source>
</evidence>
<evidence type="ECO:0000259" key="11">
    <source>
        <dbReference type="PROSITE" id="PS50893"/>
    </source>
</evidence>
<dbReference type="InterPro" id="IPR003593">
    <property type="entry name" value="AAA+_ATPase"/>
</dbReference>
<organism evidence="12 13">
    <name type="scientific">Cellulomonas cellasea</name>
    <dbReference type="NCBI Taxonomy" id="43670"/>
    <lineage>
        <taxon>Bacteria</taxon>
        <taxon>Bacillati</taxon>
        <taxon>Actinomycetota</taxon>
        <taxon>Actinomycetes</taxon>
        <taxon>Micrococcales</taxon>
        <taxon>Cellulomonadaceae</taxon>
        <taxon>Cellulomonas</taxon>
    </lineage>
</organism>
<dbReference type="EMBL" id="BJLR01000007">
    <property type="protein sequence ID" value="GEA86646.1"/>
    <property type="molecule type" value="Genomic_DNA"/>
</dbReference>
<keyword evidence="7" id="KW-0472">Membrane</keyword>
<dbReference type="SMART" id="SM00382">
    <property type="entry name" value="AAA"/>
    <property type="match status" value="1"/>
</dbReference>
<name>A0A4Y3KSU0_9CELL</name>